<evidence type="ECO:0000256" key="4">
    <source>
        <dbReference type="ARBA" id="ARBA00022723"/>
    </source>
</evidence>
<dbReference type="InterPro" id="IPR010095">
    <property type="entry name" value="Cas12f1-like_TNB"/>
</dbReference>
<dbReference type="GO" id="GO:0006310">
    <property type="term" value="P:DNA recombination"/>
    <property type="evidence" value="ECO:0007669"/>
    <property type="project" value="UniProtKB-KW"/>
</dbReference>
<dbReference type="RefSeq" id="WP_039803552.1">
    <property type="nucleotide sequence ID" value="NZ_CP010415.1"/>
</dbReference>
<keyword evidence="5" id="KW-0862">Zinc</keyword>
<evidence type="ECO:0000256" key="7">
    <source>
        <dbReference type="ARBA" id="ARBA00023172"/>
    </source>
</evidence>
<dbReference type="Pfam" id="PF07282">
    <property type="entry name" value="Cas12f1-like_TNB"/>
    <property type="match status" value="1"/>
</dbReference>
<evidence type="ECO:0000256" key="5">
    <source>
        <dbReference type="ARBA" id="ARBA00022833"/>
    </source>
</evidence>
<evidence type="ECO:0000259" key="10">
    <source>
        <dbReference type="Pfam" id="PF12323"/>
    </source>
</evidence>
<evidence type="ECO:0000259" key="8">
    <source>
        <dbReference type="Pfam" id="PF01385"/>
    </source>
</evidence>
<keyword evidence="6" id="KW-0238">DNA-binding</keyword>
<comment type="similarity">
    <text evidence="1">In the C-terminal section; belongs to the transposase 35 family.</text>
</comment>
<comment type="similarity">
    <text evidence="2">In the N-terminal section; belongs to the transposase 2 family.</text>
</comment>
<dbReference type="InterPro" id="IPR051399">
    <property type="entry name" value="RNA-guided_DNA_endo/Transpos"/>
</dbReference>
<evidence type="ECO:0000256" key="1">
    <source>
        <dbReference type="ARBA" id="ARBA00008761"/>
    </source>
</evidence>
<organism evidence="11 12">
    <name type="scientific">Azotobacter chroococcum NCIMB 8003</name>
    <dbReference type="NCBI Taxonomy" id="1328314"/>
    <lineage>
        <taxon>Bacteria</taxon>
        <taxon>Pseudomonadati</taxon>
        <taxon>Pseudomonadota</taxon>
        <taxon>Gammaproteobacteria</taxon>
        <taxon>Pseudomonadales</taxon>
        <taxon>Pseudomonadaceae</taxon>
        <taxon>Azotobacter</taxon>
    </lineage>
</organism>
<name>A0A0C4WHQ2_9GAMM</name>
<evidence type="ECO:0000313" key="11">
    <source>
        <dbReference type="EMBL" id="AJE21158.1"/>
    </source>
</evidence>
<dbReference type="PANTHER" id="PTHR30405">
    <property type="entry name" value="TRANSPOSASE"/>
    <property type="match status" value="1"/>
</dbReference>
<feature type="domain" description="Transposase putative helix-turn-helix" evidence="10">
    <location>
        <begin position="1"/>
        <end position="47"/>
    </location>
</feature>
<dbReference type="NCBIfam" id="NF040570">
    <property type="entry name" value="guided_TnpB"/>
    <property type="match status" value="1"/>
</dbReference>
<dbReference type="NCBIfam" id="TIGR01766">
    <property type="entry name" value="IS200/IS605 family accessory protein TnpB-like domain"/>
    <property type="match status" value="1"/>
</dbReference>
<dbReference type="GO" id="GO:0046872">
    <property type="term" value="F:metal ion binding"/>
    <property type="evidence" value="ECO:0007669"/>
    <property type="project" value="UniProtKB-KW"/>
</dbReference>
<gene>
    <name evidence="11" type="ORF">Achr_17010</name>
</gene>
<evidence type="ECO:0000256" key="3">
    <source>
        <dbReference type="ARBA" id="ARBA00022578"/>
    </source>
</evidence>
<dbReference type="HOGENOM" id="CLU_032903_0_0_6"/>
<feature type="domain" description="Probable transposase IS891/IS1136/IS1341" evidence="8">
    <location>
        <begin position="170"/>
        <end position="274"/>
    </location>
</feature>
<dbReference type="EMBL" id="CP010415">
    <property type="protein sequence ID" value="AJE21158.1"/>
    <property type="molecule type" value="Genomic_DNA"/>
</dbReference>
<dbReference type="STRING" id="1328314.Achr_17010"/>
<dbReference type="InterPro" id="IPR001959">
    <property type="entry name" value="Transposase"/>
</dbReference>
<keyword evidence="12" id="KW-1185">Reference proteome</keyword>
<proteinExistence type="inferred from homology"/>
<keyword evidence="3" id="KW-0815">Transposition</keyword>
<evidence type="ECO:0000256" key="2">
    <source>
        <dbReference type="ARBA" id="ARBA00011044"/>
    </source>
</evidence>
<dbReference type="PANTHER" id="PTHR30405:SF25">
    <property type="entry name" value="RNA-GUIDED DNA ENDONUCLEASE INSQ-RELATED"/>
    <property type="match status" value="1"/>
</dbReference>
<reference evidence="11 12" key="1">
    <citation type="journal article" date="2015" name="PLoS ONE">
        <title>Azotobacter Genomes: The Genome of Azotobacter chroococcum NCIMB 8003 (ATCC 4412).</title>
        <authorList>
            <person name="Robson R.L."/>
            <person name="Jones R."/>
            <person name="Robson R.M."/>
            <person name="Schwartz A."/>
            <person name="Richardson T.H."/>
        </authorList>
    </citation>
    <scope>NUCLEOTIDE SEQUENCE [LARGE SCALE GENOMIC DNA]</scope>
    <source>
        <strain evidence="11 12">NCIMB 8003</strain>
    </source>
</reference>
<dbReference type="KEGG" id="acx:Achr_17010"/>
<protein>
    <submittedName>
        <fullName evidence="11">Transposase IS891/IS1136/IS1341</fullName>
    </submittedName>
</protein>
<evidence type="ECO:0000259" key="9">
    <source>
        <dbReference type="Pfam" id="PF07282"/>
    </source>
</evidence>
<accession>A0A0C4WHQ2</accession>
<dbReference type="Pfam" id="PF01385">
    <property type="entry name" value="OrfB_IS605"/>
    <property type="match status" value="1"/>
</dbReference>
<dbReference type="AlphaFoldDB" id="A0A0C4WHQ2"/>
<evidence type="ECO:0000313" key="12">
    <source>
        <dbReference type="Proteomes" id="UP000068210"/>
    </source>
</evidence>
<sequence length="381" mass="42798">MTKRAYQYRFYPTSEQAELLARTFGCVRFIYNSVLRWRTDAFCQEQKKIGYTQASARLTAIKKQPELAFLNEVSSVPLQQCLRHQQTAFKNFFEGRAGYPAFKSKKHRQSAEFTTSAFSYRDGKLYIAKSRTPLDIRWSRPLPCEPSTVTILKDSAGRYFVSCLCEFEPEGLPITPKTIGIDLGLKDLFVTSEGERIGKSHHTARYAARLALAQRRLSRKKLGSKNRAKARLKVARIHAKIADCRTDRLHKLSRRLINENQVVCVESLAVKSLIRNPRLSKAIADAGWGELVRQLEYKGGWAGRQVVGIDRWYPSSRRCSCCGHTVASMPLPIRSWTCPECGTAHDRDVNAAVNIKAAGLAVLALGENVSGIGQVPLSCSR</sequence>
<dbReference type="GO" id="GO:0032196">
    <property type="term" value="P:transposition"/>
    <property type="evidence" value="ECO:0007669"/>
    <property type="project" value="UniProtKB-KW"/>
</dbReference>
<evidence type="ECO:0000256" key="6">
    <source>
        <dbReference type="ARBA" id="ARBA00023125"/>
    </source>
</evidence>
<dbReference type="Pfam" id="PF12323">
    <property type="entry name" value="HTH_OrfB_IS605"/>
    <property type="match status" value="1"/>
</dbReference>
<keyword evidence="4" id="KW-0479">Metal-binding</keyword>
<keyword evidence="7" id="KW-0233">DNA recombination</keyword>
<dbReference type="Proteomes" id="UP000068210">
    <property type="component" value="Chromosome"/>
</dbReference>
<feature type="domain" description="Cas12f1-like TNB" evidence="9">
    <location>
        <begin position="288"/>
        <end position="355"/>
    </location>
</feature>
<dbReference type="InterPro" id="IPR021027">
    <property type="entry name" value="Transposase_put_HTH"/>
</dbReference>
<dbReference type="GO" id="GO:0003677">
    <property type="term" value="F:DNA binding"/>
    <property type="evidence" value="ECO:0007669"/>
    <property type="project" value="UniProtKB-KW"/>
</dbReference>